<dbReference type="Proteomes" id="UP000240542">
    <property type="component" value="Unassembled WGS sequence"/>
</dbReference>
<protein>
    <submittedName>
        <fullName evidence="1">Phosphohistidine phosphatase</fullName>
    </submittedName>
</protein>
<proteinExistence type="predicted"/>
<keyword evidence="2" id="KW-1185">Reference proteome</keyword>
<dbReference type="EMBL" id="PYGA01000003">
    <property type="protein sequence ID" value="PSK99434.1"/>
    <property type="molecule type" value="Genomic_DNA"/>
</dbReference>
<accession>A0A2P8DQG7</accession>
<dbReference type="RefSeq" id="WP_106581848.1">
    <property type="nucleotide sequence ID" value="NZ_PYGA01000003.1"/>
</dbReference>
<dbReference type="Pfam" id="PF00300">
    <property type="entry name" value="His_Phos_1"/>
    <property type="match status" value="1"/>
</dbReference>
<dbReference type="SUPFAM" id="SSF53254">
    <property type="entry name" value="Phosphoglycerate mutase-like"/>
    <property type="match status" value="1"/>
</dbReference>
<dbReference type="SMART" id="SM00855">
    <property type="entry name" value="PGAM"/>
    <property type="match status" value="1"/>
</dbReference>
<dbReference type="InterPro" id="IPR013078">
    <property type="entry name" value="His_Pase_superF_clade-1"/>
</dbReference>
<gene>
    <name evidence="1" type="ORF">CLV63_103159</name>
</gene>
<comment type="caution">
    <text evidence="1">The sequence shown here is derived from an EMBL/GenBank/DDBJ whole genome shotgun (WGS) entry which is preliminary data.</text>
</comment>
<sequence length="157" mass="16068">MTRRLVVLRHAQAELGVGRPDHERALTGTGRSQAAEAGASLARAGLVPDHVICSSARRTRQTLDLALGELPATPSVDYSDAAYSAGVDDIFALVSAVDPDVSTLLVVGHNPTVAQLAAAFTGDGTLLAFPPAAAAVAELDVEWLYAAPGTGTGRLLG</sequence>
<evidence type="ECO:0000313" key="2">
    <source>
        <dbReference type="Proteomes" id="UP000240542"/>
    </source>
</evidence>
<evidence type="ECO:0000313" key="1">
    <source>
        <dbReference type="EMBL" id="PSK99434.1"/>
    </source>
</evidence>
<dbReference type="AlphaFoldDB" id="A0A2P8DQG7"/>
<organism evidence="1 2">
    <name type="scientific">Murinocardiopsis flavida</name>
    <dbReference type="NCBI Taxonomy" id="645275"/>
    <lineage>
        <taxon>Bacteria</taxon>
        <taxon>Bacillati</taxon>
        <taxon>Actinomycetota</taxon>
        <taxon>Actinomycetes</taxon>
        <taxon>Streptosporangiales</taxon>
        <taxon>Nocardiopsidaceae</taxon>
        <taxon>Murinocardiopsis</taxon>
    </lineage>
</organism>
<dbReference type="OrthoDB" id="9810154at2"/>
<dbReference type="InterPro" id="IPR029033">
    <property type="entry name" value="His_PPase_superfam"/>
</dbReference>
<dbReference type="PANTHER" id="PTHR47623">
    <property type="entry name" value="OS09G0287300 PROTEIN"/>
    <property type="match status" value="1"/>
</dbReference>
<dbReference type="PANTHER" id="PTHR47623:SF1">
    <property type="entry name" value="OS09G0287300 PROTEIN"/>
    <property type="match status" value="1"/>
</dbReference>
<dbReference type="Gene3D" id="3.40.50.1240">
    <property type="entry name" value="Phosphoglycerate mutase-like"/>
    <property type="match status" value="1"/>
</dbReference>
<dbReference type="CDD" id="cd07067">
    <property type="entry name" value="HP_PGM_like"/>
    <property type="match status" value="1"/>
</dbReference>
<reference evidence="1 2" key="1">
    <citation type="submission" date="2018-03" db="EMBL/GenBank/DDBJ databases">
        <title>Genomic Encyclopedia of Archaeal and Bacterial Type Strains, Phase II (KMG-II): from individual species to whole genera.</title>
        <authorList>
            <person name="Goeker M."/>
        </authorList>
    </citation>
    <scope>NUCLEOTIDE SEQUENCE [LARGE SCALE GENOMIC DNA]</scope>
    <source>
        <strain evidence="1 2">DSM 45312</strain>
    </source>
</reference>
<name>A0A2P8DQG7_9ACTN</name>